<name>A0ABS1VLA8_9ACTN</name>
<gene>
    <name evidence="1" type="ORF">JKJ07_14460</name>
</gene>
<comment type="caution">
    <text evidence="1">The sequence shown here is derived from an EMBL/GenBank/DDBJ whole genome shotgun (WGS) entry which is preliminary data.</text>
</comment>
<accession>A0ABS1VLA8</accession>
<evidence type="ECO:0000313" key="2">
    <source>
        <dbReference type="Proteomes" id="UP000598996"/>
    </source>
</evidence>
<sequence length="294" mass="32956">MAGKTHRANCANAQNPGCVCSGCGGSLHGWQGWTGFAIDSQQKRDEKRRELDRKIERTRLGALNFNARNRQAYIDLARLDIADFMSGSGLRRESPGAPLPKIDIADAGTITFDAERVTLLGQELMDQTWDEISDEIDGIAQTERSPQDIKKQLADHVWCGLLVALIRWIETIDLATQILSDRAKAFVKDILTKQLPDYSKMLADAVIAIVVDKVWTALSRLAQAHFPLLGEDTLRVLRILTLFVCPSIEQHPDVYKHAARPLMGDARNIITDEVKEQVITLFTSWWKRRAPEVA</sequence>
<dbReference type="EMBL" id="JAENHO010000004">
    <property type="protein sequence ID" value="MBL7255504.1"/>
    <property type="molecule type" value="Genomic_DNA"/>
</dbReference>
<reference evidence="1 2" key="1">
    <citation type="submission" date="2021-01" db="EMBL/GenBank/DDBJ databases">
        <title>Actinoplanes sp. nov. LDG1-01 isolated from lichen.</title>
        <authorList>
            <person name="Saeng-In P."/>
            <person name="Phongsopitanun W."/>
            <person name="Kanchanasin P."/>
            <person name="Yuki M."/>
            <person name="Kudo T."/>
            <person name="Ohkuma M."/>
            <person name="Tanasupawat S."/>
        </authorList>
    </citation>
    <scope>NUCLEOTIDE SEQUENCE [LARGE SCALE GENOMIC DNA]</scope>
    <source>
        <strain evidence="1 2">LDG1-01</strain>
    </source>
</reference>
<proteinExistence type="predicted"/>
<keyword evidence="2" id="KW-1185">Reference proteome</keyword>
<protein>
    <submittedName>
        <fullName evidence="1">Uncharacterized protein</fullName>
    </submittedName>
</protein>
<dbReference type="RefSeq" id="WP_202992015.1">
    <property type="nucleotide sequence ID" value="NZ_JAENHO010000004.1"/>
</dbReference>
<dbReference type="Proteomes" id="UP000598996">
    <property type="component" value="Unassembled WGS sequence"/>
</dbReference>
<organism evidence="1 2">
    <name type="scientific">Paractinoplanes lichenicola</name>
    <dbReference type="NCBI Taxonomy" id="2802976"/>
    <lineage>
        <taxon>Bacteria</taxon>
        <taxon>Bacillati</taxon>
        <taxon>Actinomycetota</taxon>
        <taxon>Actinomycetes</taxon>
        <taxon>Micromonosporales</taxon>
        <taxon>Micromonosporaceae</taxon>
        <taxon>Paractinoplanes</taxon>
    </lineage>
</organism>
<evidence type="ECO:0000313" key="1">
    <source>
        <dbReference type="EMBL" id="MBL7255504.1"/>
    </source>
</evidence>